<dbReference type="SUPFAM" id="SSF52540">
    <property type="entry name" value="P-loop containing nucleoside triphosphate hydrolases"/>
    <property type="match status" value="1"/>
</dbReference>
<protein>
    <recommendedName>
        <fullName evidence="5">Ras family protein</fullName>
    </recommendedName>
</protein>
<proteinExistence type="predicted"/>
<dbReference type="PANTHER" id="PTHR24070">
    <property type="entry name" value="RAS, DI-RAS, AND RHEB FAMILY MEMBERS OF SMALL GTPASE SUPERFAMILY"/>
    <property type="match status" value="1"/>
</dbReference>
<dbReference type="SMART" id="SM00174">
    <property type="entry name" value="RHO"/>
    <property type="match status" value="1"/>
</dbReference>
<sequence>MRIRADSMSQSLGTSQLSGSVHVFVKRWTPSPNRQISVAPSARAVAFCSLGCPVDEEVFARLVVQNLRSDMKEYKLVVCGCGGVGKSALTVQFVQGLFVSSYDATIEDSYRKHFTVDGEECRLEILDTAGTEQFSGMRDLYVRNGHGFILVYSINDRSSLNELKEIRDTIVRLKQHANIPMVVVGNKTDLPRMIPTSAGRDLSKLFGCSFYEASAKLNENVSEIFTDCVRQISKVGSYSHTKKTLRLCKKTSPRDVSVKSKTSRKRSCCRVM</sequence>
<dbReference type="InterPro" id="IPR005225">
    <property type="entry name" value="Small_GTP-bd"/>
</dbReference>
<dbReference type="Proteomes" id="UP001303046">
    <property type="component" value="Unassembled WGS sequence"/>
</dbReference>
<dbReference type="PROSITE" id="PS51419">
    <property type="entry name" value="RAB"/>
    <property type="match status" value="1"/>
</dbReference>
<evidence type="ECO:0000256" key="2">
    <source>
        <dbReference type="ARBA" id="ARBA00023134"/>
    </source>
</evidence>
<dbReference type="NCBIfam" id="TIGR00231">
    <property type="entry name" value="small_GTP"/>
    <property type="match status" value="1"/>
</dbReference>
<keyword evidence="4" id="KW-1185">Reference proteome</keyword>
<dbReference type="SMART" id="SM00175">
    <property type="entry name" value="RAB"/>
    <property type="match status" value="1"/>
</dbReference>
<accession>A0ABR1DA85</accession>
<evidence type="ECO:0008006" key="5">
    <source>
        <dbReference type="Google" id="ProtNLM"/>
    </source>
</evidence>
<comment type="caution">
    <text evidence="3">The sequence shown here is derived from an EMBL/GenBank/DDBJ whole genome shotgun (WGS) entry which is preliminary data.</text>
</comment>
<dbReference type="EMBL" id="JAVFWL010000004">
    <property type="protein sequence ID" value="KAK6747001.1"/>
    <property type="molecule type" value="Genomic_DNA"/>
</dbReference>
<dbReference type="InterPro" id="IPR027417">
    <property type="entry name" value="P-loop_NTPase"/>
</dbReference>
<evidence type="ECO:0000313" key="4">
    <source>
        <dbReference type="Proteomes" id="UP001303046"/>
    </source>
</evidence>
<keyword evidence="1" id="KW-0547">Nucleotide-binding</keyword>
<keyword evidence="2" id="KW-0342">GTP-binding</keyword>
<dbReference type="Pfam" id="PF00071">
    <property type="entry name" value="Ras"/>
    <property type="match status" value="1"/>
</dbReference>
<evidence type="ECO:0000313" key="3">
    <source>
        <dbReference type="EMBL" id="KAK6747001.1"/>
    </source>
</evidence>
<dbReference type="PRINTS" id="PR00449">
    <property type="entry name" value="RASTRNSFRMNG"/>
</dbReference>
<reference evidence="3 4" key="1">
    <citation type="submission" date="2023-08" db="EMBL/GenBank/DDBJ databases">
        <title>A Necator americanus chromosomal reference genome.</title>
        <authorList>
            <person name="Ilik V."/>
            <person name="Petrzelkova K.J."/>
            <person name="Pardy F."/>
            <person name="Fuh T."/>
            <person name="Niatou-Singa F.S."/>
            <person name="Gouil Q."/>
            <person name="Baker L."/>
            <person name="Ritchie M.E."/>
            <person name="Jex A.R."/>
            <person name="Gazzola D."/>
            <person name="Li H."/>
            <person name="Toshio Fujiwara R."/>
            <person name="Zhan B."/>
            <person name="Aroian R.V."/>
            <person name="Pafco B."/>
            <person name="Schwarz E.M."/>
        </authorList>
    </citation>
    <scope>NUCLEOTIDE SEQUENCE [LARGE SCALE GENOMIC DNA]</scope>
    <source>
        <strain evidence="3 4">Aroian</strain>
        <tissue evidence="3">Whole animal</tissue>
    </source>
</reference>
<dbReference type="PROSITE" id="PS51420">
    <property type="entry name" value="RHO"/>
    <property type="match status" value="1"/>
</dbReference>
<evidence type="ECO:0000256" key="1">
    <source>
        <dbReference type="ARBA" id="ARBA00022741"/>
    </source>
</evidence>
<name>A0ABR1DA85_NECAM</name>
<dbReference type="InterPro" id="IPR001806">
    <property type="entry name" value="Small_GTPase"/>
</dbReference>
<dbReference type="CDD" id="cd00876">
    <property type="entry name" value="Ras"/>
    <property type="match status" value="1"/>
</dbReference>
<dbReference type="PROSITE" id="PS51421">
    <property type="entry name" value="RAS"/>
    <property type="match status" value="1"/>
</dbReference>
<dbReference type="SMART" id="SM00173">
    <property type="entry name" value="RAS"/>
    <property type="match status" value="1"/>
</dbReference>
<dbReference type="Gene3D" id="3.40.50.300">
    <property type="entry name" value="P-loop containing nucleotide triphosphate hydrolases"/>
    <property type="match status" value="1"/>
</dbReference>
<dbReference type="InterPro" id="IPR020849">
    <property type="entry name" value="Small_GTPase_Ras-type"/>
</dbReference>
<organism evidence="3 4">
    <name type="scientific">Necator americanus</name>
    <name type="common">Human hookworm</name>
    <dbReference type="NCBI Taxonomy" id="51031"/>
    <lineage>
        <taxon>Eukaryota</taxon>
        <taxon>Metazoa</taxon>
        <taxon>Ecdysozoa</taxon>
        <taxon>Nematoda</taxon>
        <taxon>Chromadorea</taxon>
        <taxon>Rhabditida</taxon>
        <taxon>Rhabditina</taxon>
        <taxon>Rhabditomorpha</taxon>
        <taxon>Strongyloidea</taxon>
        <taxon>Ancylostomatidae</taxon>
        <taxon>Bunostominae</taxon>
        <taxon>Necator</taxon>
    </lineage>
</organism>
<gene>
    <name evidence="3" type="primary">Necator_chrIV.g13609</name>
    <name evidence="3" type="ORF">RB195_000318</name>
</gene>